<keyword evidence="2" id="KW-0812">Transmembrane</keyword>
<gene>
    <name evidence="3" type="ORF">DKT75_07655</name>
</gene>
<keyword evidence="2" id="KW-1133">Transmembrane helix</keyword>
<comment type="caution">
    <text evidence="3">The sequence shown here is derived from an EMBL/GenBank/DDBJ whole genome shotgun (WGS) entry which is preliminary data.</text>
</comment>
<feature type="transmembrane region" description="Helical" evidence="2">
    <location>
        <begin position="12"/>
        <end position="31"/>
    </location>
</feature>
<keyword evidence="4" id="KW-1185">Reference proteome</keyword>
<dbReference type="PANTHER" id="PTHR43298">
    <property type="entry name" value="MULTIDRUG RESISTANCE PROTEIN NORM-RELATED"/>
    <property type="match status" value="1"/>
</dbReference>
<feature type="transmembrane region" description="Helical" evidence="2">
    <location>
        <begin position="130"/>
        <end position="153"/>
    </location>
</feature>
<dbReference type="GO" id="GO:0005886">
    <property type="term" value="C:plasma membrane"/>
    <property type="evidence" value="ECO:0007669"/>
    <property type="project" value="TreeGrafter"/>
</dbReference>
<dbReference type="GO" id="GO:0042910">
    <property type="term" value="F:xenobiotic transmembrane transporter activity"/>
    <property type="evidence" value="ECO:0007669"/>
    <property type="project" value="InterPro"/>
</dbReference>
<keyword evidence="1" id="KW-0813">Transport</keyword>
<dbReference type="PANTHER" id="PTHR43298:SF2">
    <property type="entry name" value="FMN_FAD EXPORTER YEEO-RELATED"/>
    <property type="match status" value="1"/>
</dbReference>
<feature type="transmembrane region" description="Helical" evidence="2">
    <location>
        <begin position="349"/>
        <end position="367"/>
    </location>
</feature>
<feature type="transmembrane region" description="Helical" evidence="2">
    <location>
        <begin position="318"/>
        <end position="337"/>
    </location>
</feature>
<name>A0A317CEX1_9GAMM</name>
<evidence type="ECO:0000313" key="4">
    <source>
        <dbReference type="Proteomes" id="UP000245506"/>
    </source>
</evidence>
<feature type="transmembrane region" description="Helical" evidence="2">
    <location>
        <begin position="242"/>
        <end position="261"/>
    </location>
</feature>
<dbReference type="InterPro" id="IPR002528">
    <property type="entry name" value="MATE_fam"/>
</dbReference>
<dbReference type="OrthoDB" id="9780160at2"/>
<protein>
    <recommendedName>
        <fullName evidence="5">MATE family efflux transporter</fullName>
    </recommendedName>
</protein>
<feature type="transmembrane region" description="Helical" evidence="2">
    <location>
        <begin position="43"/>
        <end position="65"/>
    </location>
</feature>
<evidence type="ECO:0000256" key="1">
    <source>
        <dbReference type="ARBA" id="ARBA00022448"/>
    </source>
</evidence>
<accession>A0A317CEX1</accession>
<reference evidence="3 4" key="1">
    <citation type="submission" date="2018-05" db="EMBL/GenBank/DDBJ databases">
        <title>Leucothrix arctica sp. nov., isolated from Arctic seawater.</title>
        <authorList>
            <person name="Choi A."/>
            <person name="Baek K."/>
        </authorList>
    </citation>
    <scope>NUCLEOTIDE SEQUENCE [LARGE SCALE GENOMIC DNA]</scope>
    <source>
        <strain evidence="3 4">IMCC9719</strain>
    </source>
</reference>
<keyword evidence="2" id="KW-0472">Membrane</keyword>
<evidence type="ECO:0000313" key="3">
    <source>
        <dbReference type="EMBL" id="PWQ97066.1"/>
    </source>
</evidence>
<dbReference type="RefSeq" id="WP_109822836.1">
    <property type="nucleotide sequence ID" value="NZ_QGKL01000023.1"/>
</dbReference>
<dbReference type="Proteomes" id="UP000245506">
    <property type="component" value="Unassembled WGS sequence"/>
</dbReference>
<organism evidence="3 4">
    <name type="scientific">Leucothrix arctica</name>
    <dbReference type="NCBI Taxonomy" id="1481894"/>
    <lineage>
        <taxon>Bacteria</taxon>
        <taxon>Pseudomonadati</taxon>
        <taxon>Pseudomonadota</taxon>
        <taxon>Gammaproteobacteria</taxon>
        <taxon>Thiotrichales</taxon>
        <taxon>Thiotrichaceae</taxon>
        <taxon>Leucothrix</taxon>
    </lineage>
</organism>
<dbReference type="InterPro" id="IPR050222">
    <property type="entry name" value="MATE_MdtK"/>
</dbReference>
<proteinExistence type="predicted"/>
<dbReference type="EMBL" id="QGKL01000023">
    <property type="protein sequence ID" value="PWQ97066.1"/>
    <property type="molecule type" value="Genomic_DNA"/>
</dbReference>
<dbReference type="AlphaFoldDB" id="A0A317CEX1"/>
<dbReference type="GO" id="GO:0015297">
    <property type="term" value="F:antiporter activity"/>
    <property type="evidence" value="ECO:0007669"/>
    <property type="project" value="InterPro"/>
</dbReference>
<feature type="transmembrane region" description="Helical" evidence="2">
    <location>
        <begin position="86"/>
        <end position="110"/>
    </location>
</feature>
<sequence>MSQALLGNRNVFSLAWPIAINAILLQFILVIDTVLITPLGEESLAAMGLAASVAGILVGLLMAFSNGTQLVVAQAFGAKSPLALSLSFRSGAVINAMIACAGILFIFIFGKSLISLISDKPLMIEMSYDYLKIFSVVVFGVSVSQNITVYFNATGRSRIPMYANFLELPINVAVSVVLIYGLLGFTEMGLEGAAVGSAVAVSSRALFLVVFYSKQQAKQIPFDAPALTVTNVKDHARHATPIAGTFISSILAAGVCMMIYAKLSTNEFAALVLIAPWIKVAGHLSTAWGQSTGILAGQLLGNKDWPLLDGFVSRSWRAAFVVATVISIAYISMFFLFEALYPELEEETLNALWLFAPILGVTPFIRTSNTICGHVLRAGGDAKYVLKIHAYTQWFVIVPLSALFVLYWDLHVVWVFALTLLEEIIKSVPFHLRMYSDSWKKNLVTA</sequence>
<evidence type="ECO:0000256" key="2">
    <source>
        <dbReference type="SAM" id="Phobius"/>
    </source>
</evidence>
<feature type="transmembrane region" description="Helical" evidence="2">
    <location>
        <begin position="388"/>
        <end position="408"/>
    </location>
</feature>
<evidence type="ECO:0008006" key="5">
    <source>
        <dbReference type="Google" id="ProtNLM"/>
    </source>
</evidence>
<feature type="transmembrane region" description="Helical" evidence="2">
    <location>
        <begin position="165"/>
        <end position="186"/>
    </location>
</feature>
<dbReference type="Pfam" id="PF01554">
    <property type="entry name" value="MatE"/>
    <property type="match status" value="2"/>
</dbReference>